<keyword evidence="10 13" id="KW-0408">Iron</keyword>
<keyword evidence="8" id="KW-1133">Transmembrane helix</keyword>
<proteinExistence type="inferred from homology"/>
<evidence type="ECO:0000256" key="14">
    <source>
        <dbReference type="RuleBase" id="RU000461"/>
    </source>
</evidence>
<dbReference type="Gene3D" id="1.10.630.10">
    <property type="entry name" value="Cytochrome P450"/>
    <property type="match status" value="1"/>
</dbReference>
<dbReference type="EMBL" id="ML211850">
    <property type="protein sequence ID" value="TFK80092.1"/>
    <property type="molecule type" value="Genomic_DNA"/>
</dbReference>
<dbReference type="PRINTS" id="PR00385">
    <property type="entry name" value="P450"/>
</dbReference>
<reference evidence="15 16" key="1">
    <citation type="journal article" date="2019" name="Nat. Ecol. Evol.">
        <title>Megaphylogeny resolves global patterns of mushroom evolution.</title>
        <authorList>
            <person name="Varga T."/>
            <person name="Krizsan K."/>
            <person name="Foldi C."/>
            <person name="Dima B."/>
            <person name="Sanchez-Garcia M."/>
            <person name="Sanchez-Ramirez S."/>
            <person name="Szollosi G.J."/>
            <person name="Szarkandi J.G."/>
            <person name="Papp V."/>
            <person name="Albert L."/>
            <person name="Andreopoulos W."/>
            <person name="Angelini C."/>
            <person name="Antonin V."/>
            <person name="Barry K.W."/>
            <person name="Bougher N.L."/>
            <person name="Buchanan P."/>
            <person name="Buyck B."/>
            <person name="Bense V."/>
            <person name="Catcheside P."/>
            <person name="Chovatia M."/>
            <person name="Cooper J."/>
            <person name="Damon W."/>
            <person name="Desjardin D."/>
            <person name="Finy P."/>
            <person name="Geml J."/>
            <person name="Haridas S."/>
            <person name="Hughes K."/>
            <person name="Justo A."/>
            <person name="Karasinski D."/>
            <person name="Kautmanova I."/>
            <person name="Kiss B."/>
            <person name="Kocsube S."/>
            <person name="Kotiranta H."/>
            <person name="LaButti K.M."/>
            <person name="Lechner B.E."/>
            <person name="Liimatainen K."/>
            <person name="Lipzen A."/>
            <person name="Lukacs Z."/>
            <person name="Mihaltcheva S."/>
            <person name="Morgado L.N."/>
            <person name="Niskanen T."/>
            <person name="Noordeloos M.E."/>
            <person name="Ohm R.A."/>
            <person name="Ortiz-Santana B."/>
            <person name="Ovrebo C."/>
            <person name="Racz N."/>
            <person name="Riley R."/>
            <person name="Savchenko A."/>
            <person name="Shiryaev A."/>
            <person name="Soop K."/>
            <person name="Spirin V."/>
            <person name="Szebenyi C."/>
            <person name="Tomsovsky M."/>
            <person name="Tulloss R.E."/>
            <person name="Uehling J."/>
            <person name="Grigoriev I.V."/>
            <person name="Vagvolgyi C."/>
            <person name="Papp T."/>
            <person name="Martin F.M."/>
            <person name="Miettinen O."/>
            <person name="Hibbett D.S."/>
            <person name="Nagy L.G."/>
        </authorList>
    </citation>
    <scope>NUCLEOTIDE SEQUENCE [LARGE SCALE GENOMIC DNA]</scope>
    <source>
        <strain evidence="15 16">HHB13444</strain>
    </source>
</reference>
<comment type="cofactor">
    <cofactor evidence="1 13">
        <name>heme</name>
        <dbReference type="ChEBI" id="CHEBI:30413"/>
    </cofactor>
</comment>
<dbReference type="AlphaFoldDB" id="A0A5C3NSV6"/>
<evidence type="ECO:0000256" key="6">
    <source>
        <dbReference type="ARBA" id="ARBA00022692"/>
    </source>
</evidence>
<dbReference type="InParanoid" id="A0A5C3NSV6"/>
<dbReference type="GO" id="GO:0020037">
    <property type="term" value="F:heme binding"/>
    <property type="evidence" value="ECO:0007669"/>
    <property type="project" value="InterPro"/>
</dbReference>
<evidence type="ECO:0000256" key="4">
    <source>
        <dbReference type="ARBA" id="ARBA00010617"/>
    </source>
</evidence>
<dbReference type="PANTHER" id="PTHR46300:SF7">
    <property type="entry name" value="P450, PUTATIVE (EUROFUNG)-RELATED"/>
    <property type="match status" value="1"/>
</dbReference>
<dbReference type="CDD" id="cd11065">
    <property type="entry name" value="CYP64-like"/>
    <property type="match status" value="1"/>
</dbReference>
<sequence length="509" mass="57330">MEILLGLLVSLVLTSAVLLVHLYKAIRAGNKRLPLPPGPPGLPIVGNLFDIPRTTPWIGYRDMSKKYGSLMCLRALGRTVIVIGDARTAVDLLEKRSVTYADRPVLNVVRLTGWDWNFVFARYGQRWRERRRMFWQYFRPDAVCNYRERQRDGVQRLLSGLLASPQKLSEHLRFSLTAIVLGSIYGMEIAEEDPHIATFEKGLESIEFLISSSLLEYVPAIVGRVPAWLPGTGVLRRVAEIREAVSSIRNTPWGYSKDASRTGDRQHCIAHSIIERLSHAEDEVNLAHAQEDIAKDAAGTAYAAAVDTQFATLQRFFVAMSLYPDVQRKAQAELEQVIGQNRMPEAEDRDRLPYVNALIKETLRWYPALPTGVARSALTDDEYNGYRIPKGATVILNAWAIMHDDKVYPDPERFSPERFLKDGAVDPEVMDPASLVFGIGRRICPGRYFADTTMFALIASVLHSFEISPRLDDDGRPVATRPHAATGIISRFEDWHCTVKPRSSLETEI</sequence>
<evidence type="ECO:0000256" key="8">
    <source>
        <dbReference type="ARBA" id="ARBA00022989"/>
    </source>
</evidence>
<evidence type="ECO:0000313" key="15">
    <source>
        <dbReference type="EMBL" id="TFK80092.1"/>
    </source>
</evidence>
<comment type="subcellular location">
    <subcellularLocation>
        <location evidence="2">Membrane</location>
        <topology evidence="2">Single-pass membrane protein</topology>
    </subcellularLocation>
</comment>
<evidence type="ECO:0000256" key="9">
    <source>
        <dbReference type="ARBA" id="ARBA00023002"/>
    </source>
</evidence>
<dbReference type="PRINTS" id="PR00463">
    <property type="entry name" value="EP450I"/>
</dbReference>
<dbReference type="InterPro" id="IPR002401">
    <property type="entry name" value="Cyt_P450_E_grp-I"/>
</dbReference>
<keyword evidence="5 13" id="KW-0349">Heme</keyword>
<dbReference type="GO" id="GO:0004497">
    <property type="term" value="F:monooxygenase activity"/>
    <property type="evidence" value="ECO:0007669"/>
    <property type="project" value="UniProtKB-KW"/>
</dbReference>
<evidence type="ECO:0000256" key="5">
    <source>
        <dbReference type="ARBA" id="ARBA00022617"/>
    </source>
</evidence>
<dbReference type="SUPFAM" id="SSF48264">
    <property type="entry name" value="Cytochrome P450"/>
    <property type="match status" value="1"/>
</dbReference>
<dbReference type="InterPro" id="IPR050364">
    <property type="entry name" value="Cytochrome_P450_fung"/>
</dbReference>
<keyword evidence="7 13" id="KW-0479">Metal-binding</keyword>
<evidence type="ECO:0000256" key="10">
    <source>
        <dbReference type="ARBA" id="ARBA00023004"/>
    </source>
</evidence>
<keyword evidence="6" id="KW-0812">Transmembrane</keyword>
<dbReference type="PROSITE" id="PS00086">
    <property type="entry name" value="CYTOCHROME_P450"/>
    <property type="match status" value="1"/>
</dbReference>
<dbReference type="GO" id="GO:0005506">
    <property type="term" value="F:iron ion binding"/>
    <property type="evidence" value="ECO:0007669"/>
    <property type="project" value="InterPro"/>
</dbReference>
<evidence type="ECO:0000313" key="16">
    <source>
        <dbReference type="Proteomes" id="UP000308197"/>
    </source>
</evidence>
<keyword evidence="16" id="KW-1185">Reference proteome</keyword>
<dbReference type="InterPro" id="IPR001128">
    <property type="entry name" value="Cyt_P450"/>
</dbReference>
<evidence type="ECO:0000256" key="2">
    <source>
        <dbReference type="ARBA" id="ARBA00004167"/>
    </source>
</evidence>
<evidence type="ECO:0000256" key="13">
    <source>
        <dbReference type="PIRSR" id="PIRSR602401-1"/>
    </source>
</evidence>
<dbReference type="STRING" id="1314778.A0A5C3NSV6"/>
<accession>A0A5C3NSV6</accession>
<organism evidence="15 16">
    <name type="scientific">Polyporus arcularius HHB13444</name>
    <dbReference type="NCBI Taxonomy" id="1314778"/>
    <lineage>
        <taxon>Eukaryota</taxon>
        <taxon>Fungi</taxon>
        <taxon>Dikarya</taxon>
        <taxon>Basidiomycota</taxon>
        <taxon>Agaricomycotina</taxon>
        <taxon>Agaricomycetes</taxon>
        <taxon>Polyporales</taxon>
        <taxon>Polyporaceae</taxon>
        <taxon>Polyporus</taxon>
    </lineage>
</organism>
<evidence type="ECO:0000256" key="3">
    <source>
        <dbReference type="ARBA" id="ARBA00005179"/>
    </source>
</evidence>
<feature type="binding site" description="axial binding residue" evidence="13">
    <location>
        <position position="444"/>
    </location>
    <ligand>
        <name>heme</name>
        <dbReference type="ChEBI" id="CHEBI:30413"/>
    </ligand>
    <ligandPart>
        <name>Fe</name>
        <dbReference type="ChEBI" id="CHEBI:18248"/>
    </ligandPart>
</feature>
<evidence type="ECO:0000256" key="12">
    <source>
        <dbReference type="ARBA" id="ARBA00023136"/>
    </source>
</evidence>
<evidence type="ECO:0000256" key="1">
    <source>
        <dbReference type="ARBA" id="ARBA00001971"/>
    </source>
</evidence>
<keyword evidence="11 14" id="KW-0503">Monooxygenase</keyword>
<keyword evidence="9 14" id="KW-0560">Oxidoreductase</keyword>
<dbReference type="Proteomes" id="UP000308197">
    <property type="component" value="Unassembled WGS sequence"/>
</dbReference>
<dbReference type="GO" id="GO:0016705">
    <property type="term" value="F:oxidoreductase activity, acting on paired donors, with incorporation or reduction of molecular oxygen"/>
    <property type="evidence" value="ECO:0007669"/>
    <property type="project" value="InterPro"/>
</dbReference>
<evidence type="ECO:0000256" key="11">
    <source>
        <dbReference type="ARBA" id="ARBA00023033"/>
    </source>
</evidence>
<protein>
    <submittedName>
        <fullName evidence="15">Cytochrome P450</fullName>
    </submittedName>
</protein>
<keyword evidence="12" id="KW-0472">Membrane</keyword>
<dbReference type="GO" id="GO:0016020">
    <property type="term" value="C:membrane"/>
    <property type="evidence" value="ECO:0007669"/>
    <property type="project" value="UniProtKB-SubCell"/>
</dbReference>
<comment type="similarity">
    <text evidence="4 14">Belongs to the cytochrome P450 family.</text>
</comment>
<dbReference type="Pfam" id="PF00067">
    <property type="entry name" value="p450"/>
    <property type="match status" value="1"/>
</dbReference>
<dbReference type="InterPro" id="IPR036396">
    <property type="entry name" value="Cyt_P450_sf"/>
</dbReference>
<name>A0A5C3NSV6_9APHY</name>
<dbReference type="PANTHER" id="PTHR46300">
    <property type="entry name" value="P450, PUTATIVE (EUROFUNG)-RELATED-RELATED"/>
    <property type="match status" value="1"/>
</dbReference>
<evidence type="ECO:0000256" key="7">
    <source>
        <dbReference type="ARBA" id="ARBA00022723"/>
    </source>
</evidence>
<comment type="pathway">
    <text evidence="3">Secondary metabolite biosynthesis.</text>
</comment>
<gene>
    <name evidence="15" type="ORF">K466DRAFT_605621</name>
</gene>
<dbReference type="InterPro" id="IPR017972">
    <property type="entry name" value="Cyt_P450_CS"/>
</dbReference>